<reference evidence="18" key="1">
    <citation type="submission" date="2019-10" db="EMBL/GenBank/DDBJ databases">
        <authorList>
            <person name="Zhang R."/>
            <person name="Pan Y."/>
            <person name="Wang J."/>
            <person name="Ma R."/>
            <person name="Yu S."/>
        </authorList>
    </citation>
    <scope>NUCLEOTIDE SEQUENCE</scope>
    <source>
        <strain evidence="18">LA-IB0</strain>
        <tissue evidence="18">Leaf</tissue>
    </source>
</reference>
<gene>
    <name evidence="18" type="ORF">BUALT_Bualt19G0038400</name>
</gene>
<sequence>MLEQNHTTPNKQKDADIMETGDTAEKSSSENATYGPWMMAQTWARRANRDMNVSGEERNMVINNPILEKSQNSPLTLRGVGQTSKLPLGANHNQEDPKMLVEAVQVGWNPPSEEWSKLNVDAALRRGHSADSSMAGIGGLVRNSMGICFRPSGFAGFAIDFLMGGVSAAVSKTAAAPIEHVKLLIQNQDEMIEAGRLSEPYRGGAAGASSLVFVYSLDYARTRFANDAKAAKKGGARQFNGLVDVYRKTLASNGTAGLYRGFNISCVGIIVYRGLYFGMYDSLKPVLLTGNLQLWPWLANHELAWPGLASYPIDTVRRRMMTTSGEAVKYKSSMDAFAQILKNEGAKSLFKGAGANILRAIAGAGVLAGYDKLQLIVFGKKYGSCGA</sequence>
<evidence type="ECO:0000256" key="8">
    <source>
        <dbReference type="ARBA" id="ARBA00022946"/>
    </source>
</evidence>
<organism evidence="18 19">
    <name type="scientific">Buddleja alternifolia</name>
    <dbReference type="NCBI Taxonomy" id="168488"/>
    <lineage>
        <taxon>Eukaryota</taxon>
        <taxon>Viridiplantae</taxon>
        <taxon>Streptophyta</taxon>
        <taxon>Embryophyta</taxon>
        <taxon>Tracheophyta</taxon>
        <taxon>Spermatophyta</taxon>
        <taxon>Magnoliopsida</taxon>
        <taxon>eudicotyledons</taxon>
        <taxon>Gunneridae</taxon>
        <taxon>Pentapetalae</taxon>
        <taxon>asterids</taxon>
        <taxon>lamiids</taxon>
        <taxon>Lamiales</taxon>
        <taxon>Scrophulariaceae</taxon>
        <taxon>Buddlejeae</taxon>
        <taxon>Buddleja</taxon>
    </lineage>
</organism>
<dbReference type="AlphaFoldDB" id="A0AAV6W5C0"/>
<evidence type="ECO:0000256" key="1">
    <source>
        <dbReference type="ARBA" id="ARBA00004448"/>
    </source>
</evidence>
<keyword evidence="19" id="KW-1185">Reference proteome</keyword>
<comment type="subcellular location">
    <subcellularLocation>
        <location evidence="16">Membrane</location>
        <topology evidence="16">Multi-pass membrane protein</topology>
    </subcellularLocation>
    <subcellularLocation>
        <location evidence="1">Mitochondrion inner membrane</location>
        <topology evidence="1">Multi-pass membrane protein</topology>
    </subcellularLocation>
</comment>
<keyword evidence="9" id="KW-1133">Transmembrane helix</keyword>
<keyword evidence="5" id="KW-0050">Antiport</keyword>
<dbReference type="EMBL" id="WHWC01000019">
    <property type="protein sequence ID" value="KAG8363592.1"/>
    <property type="molecule type" value="Genomic_DNA"/>
</dbReference>
<dbReference type="InterPro" id="IPR002113">
    <property type="entry name" value="ADT_euk_type"/>
</dbReference>
<accession>A0AAV6W5C0</accession>
<keyword evidence="6 14" id="KW-0812">Transmembrane</keyword>
<feature type="repeat" description="Solcar" evidence="14">
    <location>
        <begin position="290"/>
        <end position="376"/>
    </location>
</feature>
<keyword evidence="10" id="KW-0496">Mitochondrion</keyword>
<evidence type="ECO:0000256" key="13">
    <source>
        <dbReference type="ARBA" id="ARBA00045250"/>
    </source>
</evidence>
<dbReference type="InterPro" id="IPR002067">
    <property type="entry name" value="MCP"/>
</dbReference>
<protein>
    <recommendedName>
        <fullName evidence="16">ADP/ATP translocase</fullName>
    </recommendedName>
    <alternativeName>
        <fullName evidence="16">ADP,ATP carrier protein</fullName>
    </alternativeName>
</protein>
<comment type="similarity">
    <text evidence="2 15">Belongs to the mitochondrial carrier (TC 2.A.29) family.</text>
</comment>
<feature type="compositionally biased region" description="Polar residues" evidence="17">
    <location>
        <begin position="1"/>
        <end position="10"/>
    </location>
</feature>
<dbReference type="PRINTS" id="PR00927">
    <property type="entry name" value="ADPTRNSLCASE"/>
</dbReference>
<dbReference type="PROSITE" id="PS50920">
    <property type="entry name" value="SOLCAR"/>
    <property type="match status" value="2"/>
</dbReference>
<comment type="subunit">
    <text evidence="3 16">Monomer.</text>
</comment>
<dbReference type="GO" id="GO:1990544">
    <property type="term" value="P:mitochondrial ATP transmembrane transport"/>
    <property type="evidence" value="ECO:0007669"/>
    <property type="project" value="InterPro"/>
</dbReference>
<evidence type="ECO:0000256" key="11">
    <source>
        <dbReference type="ARBA" id="ARBA00023136"/>
    </source>
</evidence>
<comment type="function">
    <text evidence="13">ADP:ATP antiporter that mediates import of ADP into the mitochondrial matrix for ATP synthesis, and export of ATP out to fuel the cell. Cycles between the cytoplasmic-open state (c-state) and the matrix-open state (m-state): operates by the alternating access mechanism with a single substrate-binding site intermittently exposed to either the cytosolic (c-state) or matrix (m-state) side of the inner mitochondrial membrane.</text>
</comment>
<evidence type="ECO:0000256" key="9">
    <source>
        <dbReference type="ARBA" id="ARBA00022989"/>
    </source>
</evidence>
<evidence type="ECO:0000256" key="14">
    <source>
        <dbReference type="PROSITE-ProRule" id="PRU00282"/>
    </source>
</evidence>
<comment type="caution">
    <text evidence="18">The sequence shown here is derived from an EMBL/GenBank/DDBJ whole genome shotgun (WGS) entry which is preliminary data.</text>
</comment>
<dbReference type="GO" id="GO:0005743">
    <property type="term" value="C:mitochondrial inner membrane"/>
    <property type="evidence" value="ECO:0007669"/>
    <property type="project" value="UniProtKB-SubCell"/>
</dbReference>
<comment type="catalytic activity">
    <reaction evidence="12">
        <text>ADP(in) + ATP(out) = ADP(out) + ATP(in)</text>
        <dbReference type="Rhea" id="RHEA:34999"/>
        <dbReference type="ChEBI" id="CHEBI:30616"/>
        <dbReference type="ChEBI" id="CHEBI:456216"/>
    </reaction>
    <physiologicalReaction direction="left-to-right" evidence="12">
        <dbReference type="Rhea" id="RHEA:35000"/>
    </physiologicalReaction>
</comment>
<name>A0AAV6W5C0_9LAMI</name>
<dbReference type="Pfam" id="PF00153">
    <property type="entry name" value="Mito_carr"/>
    <property type="match status" value="3"/>
</dbReference>
<evidence type="ECO:0000256" key="15">
    <source>
        <dbReference type="RuleBase" id="RU000488"/>
    </source>
</evidence>
<dbReference type="GO" id="GO:0140021">
    <property type="term" value="P:mitochondrial ADP transmembrane transport"/>
    <property type="evidence" value="ECO:0007669"/>
    <property type="project" value="InterPro"/>
</dbReference>
<evidence type="ECO:0000256" key="7">
    <source>
        <dbReference type="ARBA" id="ARBA00022737"/>
    </source>
</evidence>
<evidence type="ECO:0000256" key="17">
    <source>
        <dbReference type="SAM" id="MobiDB-lite"/>
    </source>
</evidence>
<evidence type="ECO:0000256" key="10">
    <source>
        <dbReference type="ARBA" id="ARBA00023128"/>
    </source>
</evidence>
<evidence type="ECO:0000256" key="2">
    <source>
        <dbReference type="ARBA" id="ARBA00006375"/>
    </source>
</evidence>
<keyword evidence="8" id="KW-0809">Transit peptide</keyword>
<dbReference type="SUPFAM" id="SSF103506">
    <property type="entry name" value="Mitochondrial carrier"/>
    <property type="match status" value="1"/>
</dbReference>
<dbReference type="PANTHER" id="PTHR45635:SF47">
    <property type="entry name" value="ADP,ATP CARRIER PROTEIN, MITOCHONDRIAL"/>
    <property type="match status" value="1"/>
</dbReference>
<dbReference type="PRINTS" id="PR00926">
    <property type="entry name" value="MITOCARRIER"/>
</dbReference>
<evidence type="ECO:0000256" key="4">
    <source>
        <dbReference type="ARBA" id="ARBA00022448"/>
    </source>
</evidence>
<keyword evidence="11 14" id="KW-0472">Membrane</keyword>
<comment type="function">
    <text evidence="16">Catalyzes the exchange of ADP and ATP across the membrane.</text>
</comment>
<evidence type="ECO:0000256" key="3">
    <source>
        <dbReference type="ARBA" id="ARBA00011245"/>
    </source>
</evidence>
<evidence type="ECO:0000313" key="19">
    <source>
        <dbReference type="Proteomes" id="UP000826271"/>
    </source>
</evidence>
<dbReference type="InterPro" id="IPR023395">
    <property type="entry name" value="MCP_dom_sf"/>
</dbReference>
<evidence type="ECO:0000256" key="6">
    <source>
        <dbReference type="ARBA" id="ARBA00022692"/>
    </source>
</evidence>
<evidence type="ECO:0000256" key="12">
    <source>
        <dbReference type="ARBA" id="ARBA00024143"/>
    </source>
</evidence>
<evidence type="ECO:0000313" key="18">
    <source>
        <dbReference type="EMBL" id="KAG8363592.1"/>
    </source>
</evidence>
<feature type="repeat" description="Solcar" evidence="14">
    <location>
        <begin position="194"/>
        <end position="286"/>
    </location>
</feature>
<evidence type="ECO:0000256" key="5">
    <source>
        <dbReference type="ARBA" id="ARBA00022449"/>
    </source>
</evidence>
<dbReference type="InterPro" id="IPR018108">
    <property type="entry name" value="MCP_transmembrane"/>
</dbReference>
<keyword evidence="7" id="KW-0677">Repeat</keyword>
<keyword evidence="4 15" id="KW-0813">Transport</keyword>
<dbReference type="GO" id="GO:0005471">
    <property type="term" value="F:ATP:ADP antiporter activity"/>
    <property type="evidence" value="ECO:0007669"/>
    <property type="project" value="UniProtKB-UniRule"/>
</dbReference>
<feature type="region of interest" description="Disordered" evidence="17">
    <location>
        <begin position="1"/>
        <end position="33"/>
    </location>
</feature>
<dbReference type="Gene3D" id="1.50.40.10">
    <property type="entry name" value="Mitochondrial carrier domain"/>
    <property type="match status" value="1"/>
</dbReference>
<dbReference type="PANTHER" id="PTHR45635">
    <property type="entry name" value="ADP,ATP CARRIER PROTEIN 1-RELATED-RELATED"/>
    <property type="match status" value="1"/>
</dbReference>
<evidence type="ECO:0000256" key="16">
    <source>
        <dbReference type="RuleBase" id="RU368008"/>
    </source>
</evidence>
<dbReference type="Proteomes" id="UP000826271">
    <property type="component" value="Unassembled WGS sequence"/>
</dbReference>
<proteinExistence type="inferred from homology"/>